<protein>
    <submittedName>
        <fullName evidence="1">Putative ADP-ribosylation factor GTPase-activating protein AGD14 isoform X1</fullName>
    </submittedName>
</protein>
<organism evidence="1">
    <name type="scientific">Rhizophora mucronata</name>
    <name type="common">Asiatic mangrove</name>
    <dbReference type="NCBI Taxonomy" id="61149"/>
    <lineage>
        <taxon>Eukaryota</taxon>
        <taxon>Viridiplantae</taxon>
        <taxon>Streptophyta</taxon>
        <taxon>Embryophyta</taxon>
        <taxon>Tracheophyta</taxon>
        <taxon>Spermatophyta</taxon>
        <taxon>Magnoliopsida</taxon>
        <taxon>eudicotyledons</taxon>
        <taxon>Gunneridae</taxon>
        <taxon>Pentapetalae</taxon>
        <taxon>rosids</taxon>
        <taxon>fabids</taxon>
        <taxon>Malpighiales</taxon>
        <taxon>Rhizophoraceae</taxon>
        <taxon>Rhizophora</taxon>
    </lineage>
</organism>
<name>A0A2P2MNU1_RHIMU</name>
<dbReference type="EMBL" id="GGEC01051396">
    <property type="protein sequence ID" value="MBX31880.1"/>
    <property type="molecule type" value="Transcribed_RNA"/>
</dbReference>
<proteinExistence type="predicted"/>
<dbReference type="AlphaFoldDB" id="A0A2P2MNU1"/>
<evidence type="ECO:0000313" key="1">
    <source>
        <dbReference type="EMBL" id="MBX31880.1"/>
    </source>
</evidence>
<reference evidence="1" key="1">
    <citation type="submission" date="2018-02" db="EMBL/GenBank/DDBJ databases">
        <title>Rhizophora mucronata_Transcriptome.</title>
        <authorList>
            <person name="Meera S.P."/>
            <person name="Sreeshan A."/>
            <person name="Augustine A."/>
        </authorList>
    </citation>
    <scope>NUCLEOTIDE SEQUENCE</scope>
    <source>
        <tissue evidence="1">Leaf</tissue>
    </source>
</reference>
<sequence length="71" mass="8459">MYLNHGFHKSQWHLIYQVAWHIWQGKHQVHSYRISKHKNLLLLLEGTHLPRVQQSEMVLMTRSCPGANCIQ</sequence>
<accession>A0A2P2MNU1</accession>